<dbReference type="InterPro" id="IPR036020">
    <property type="entry name" value="WW_dom_sf"/>
</dbReference>
<dbReference type="AlphaFoldDB" id="A0ABD3XNQ5"/>
<dbReference type="EMBL" id="JBJQND010000002">
    <property type="protein sequence ID" value="KAL3886643.1"/>
    <property type="molecule type" value="Genomic_DNA"/>
</dbReference>
<evidence type="ECO:0000259" key="7">
    <source>
        <dbReference type="PROSITE" id="PS50235"/>
    </source>
</evidence>
<name>A0ABD3XNQ5_SINWO</name>
<dbReference type="InterPro" id="IPR001202">
    <property type="entry name" value="WW_dom"/>
</dbReference>
<dbReference type="PROSITE" id="PS50020">
    <property type="entry name" value="WW_DOMAIN_2"/>
    <property type="match status" value="1"/>
</dbReference>
<feature type="region of interest" description="Disordered" evidence="4">
    <location>
        <begin position="675"/>
        <end position="734"/>
    </location>
</feature>
<dbReference type="GO" id="GO:0004843">
    <property type="term" value="F:cysteine-type deubiquitinase activity"/>
    <property type="evidence" value="ECO:0007669"/>
    <property type="project" value="UniProtKB-EC"/>
</dbReference>
<dbReference type="EC" id="3.4.19.12" evidence="3"/>
<comment type="similarity">
    <text evidence="2">Belongs to the peptidase C19 family.</text>
</comment>
<dbReference type="Gene3D" id="1.20.58.80">
    <property type="entry name" value="Phosphotransferase system, lactose/cellobiose-type IIA subunit"/>
    <property type="match status" value="1"/>
</dbReference>
<dbReference type="Gene3D" id="3.90.70.10">
    <property type="entry name" value="Cysteine proteinases"/>
    <property type="match status" value="1"/>
</dbReference>
<protein>
    <recommendedName>
        <fullName evidence="3">ubiquitinyl hydrolase 1</fullName>
        <ecNumber evidence="3">3.4.19.12</ecNumber>
    </recommendedName>
</protein>
<feature type="region of interest" description="Disordered" evidence="4">
    <location>
        <begin position="340"/>
        <end position="397"/>
    </location>
</feature>
<dbReference type="SUPFAM" id="SSF54001">
    <property type="entry name" value="Cysteine proteinases"/>
    <property type="match status" value="1"/>
</dbReference>
<organism evidence="8 9">
    <name type="scientific">Sinanodonta woodiana</name>
    <name type="common">Chinese pond mussel</name>
    <name type="synonym">Anodonta woodiana</name>
    <dbReference type="NCBI Taxonomy" id="1069815"/>
    <lineage>
        <taxon>Eukaryota</taxon>
        <taxon>Metazoa</taxon>
        <taxon>Spiralia</taxon>
        <taxon>Lophotrochozoa</taxon>
        <taxon>Mollusca</taxon>
        <taxon>Bivalvia</taxon>
        <taxon>Autobranchia</taxon>
        <taxon>Heteroconchia</taxon>
        <taxon>Palaeoheterodonta</taxon>
        <taxon>Unionida</taxon>
        <taxon>Unionoidea</taxon>
        <taxon>Unionidae</taxon>
        <taxon>Unioninae</taxon>
        <taxon>Sinanodonta</taxon>
    </lineage>
</organism>
<evidence type="ECO:0000259" key="6">
    <source>
        <dbReference type="PROSITE" id="PS50206"/>
    </source>
</evidence>
<evidence type="ECO:0000256" key="1">
    <source>
        <dbReference type="ARBA" id="ARBA00000707"/>
    </source>
</evidence>
<dbReference type="GO" id="GO:0016579">
    <property type="term" value="P:protein deubiquitination"/>
    <property type="evidence" value="ECO:0007669"/>
    <property type="project" value="UniProtKB-ARBA"/>
</dbReference>
<dbReference type="FunFam" id="3.40.250.10:FF:000017">
    <property type="entry name" value="ubiquitin carboxyl-terminal hydrolase 8"/>
    <property type="match status" value="1"/>
</dbReference>
<dbReference type="InterPro" id="IPR018200">
    <property type="entry name" value="USP_CS"/>
</dbReference>
<proteinExistence type="inferred from homology"/>
<dbReference type="PROSITE" id="PS00973">
    <property type="entry name" value="USP_2"/>
    <property type="match status" value="1"/>
</dbReference>
<dbReference type="InterPro" id="IPR036873">
    <property type="entry name" value="Rhodanese-like_dom_sf"/>
</dbReference>
<dbReference type="Proteomes" id="UP001634394">
    <property type="component" value="Unassembled WGS sequence"/>
</dbReference>
<dbReference type="PANTHER" id="PTHR21646:SF46">
    <property type="entry name" value="UBIQUITIN CARBOXYL-TERMINAL HYDROLASE"/>
    <property type="match status" value="1"/>
</dbReference>
<dbReference type="PROSITE" id="PS50235">
    <property type="entry name" value="USP_3"/>
    <property type="match status" value="1"/>
</dbReference>
<dbReference type="Pfam" id="PF00397">
    <property type="entry name" value="WW"/>
    <property type="match status" value="1"/>
</dbReference>
<dbReference type="InterPro" id="IPR015063">
    <property type="entry name" value="USP8_dimer"/>
</dbReference>
<evidence type="ECO:0000256" key="2">
    <source>
        <dbReference type="ARBA" id="ARBA00009085"/>
    </source>
</evidence>
<comment type="catalytic activity">
    <reaction evidence="1">
        <text>Thiol-dependent hydrolysis of ester, thioester, amide, peptide and isopeptide bonds formed by the C-terminal Gly of ubiquitin (a 76-residue protein attached to proteins as an intracellular targeting signal).</text>
        <dbReference type="EC" id="3.4.19.12"/>
    </reaction>
</comment>
<evidence type="ECO:0000313" key="8">
    <source>
        <dbReference type="EMBL" id="KAL3886643.1"/>
    </source>
</evidence>
<feature type="domain" description="WW" evidence="5">
    <location>
        <begin position="754"/>
        <end position="788"/>
    </location>
</feature>
<dbReference type="PANTHER" id="PTHR21646">
    <property type="entry name" value="UBIQUITIN CARBOXYL-TERMINAL HYDROLASE"/>
    <property type="match status" value="1"/>
</dbReference>
<dbReference type="PROSITE" id="PS00972">
    <property type="entry name" value="USP_1"/>
    <property type="match status" value="1"/>
</dbReference>
<dbReference type="SMART" id="SM00456">
    <property type="entry name" value="WW"/>
    <property type="match status" value="1"/>
</dbReference>
<dbReference type="Pfam" id="PF00443">
    <property type="entry name" value="UCH"/>
    <property type="match status" value="1"/>
</dbReference>
<dbReference type="InterPro" id="IPR050185">
    <property type="entry name" value="Ub_carboxyl-term_hydrolase"/>
</dbReference>
<feature type="compositionally biased region" description="Low complexity" evidence="4">
    <location>
        <begin position="351"/>
        <end position="366"/>
    </location>
</feature>
<dbReference type="SUPFAM" id="SSF140856">
    <property type="entry name" value="USP8 N-terminal domain-like"/>
    <property type="match status" value="1"/>
</dbReference>
<comment type="caution">
    <text evidence="8">The sequence shown here is derived from an EMBL/GenBank/DDBJ whole genome shotgun (WGS) entry which is preliminary data.</text>
</comment>
<dbReference type="InterPro" id="IPR038765">
    <property type="entry name" value="Papain-like_cys_pep_sf"/>
</dbReference>
<dbReference type="Pfam" id="PF08969">
    <property type="entry name" value="USP8_dimer"/>
    <property type="match status" value="1"/>
</dbReference>
<evidence type="ECO:0000313" key="9">
    <source>
        <dbReference type="Proteomes" id="UP001634394"/>
    </source>
</evidence>
<evidence type="ECO:0000256" key="4">
    <source>
        <dbReference type="SAM" id="MobiDB-lite"/>
    </source>
</evidence>
<feature type="domain" description="USP" evidence="7">
    <location>
        <begin position="880"/>
        <end position="1209"/>
    </location>
</feature>
<dbReference type="CDD" id="cd02674">
    <property type="entry name" value="Peptidase_C19R"/>
    <property type="match status" value="1"/>
</dbReference>
<evidence type="ECO:0000256" key="3">
    <source>
        <dbReference type="ARBA" id="ARBA00012759"/>
    </source>
</evidence>
<feature type="region of interest" description="Disordered" evidence="4">
    <location>
        <begin position="146"/>
        <end position="176"/>
    </location>
</feature>
<dbReference type="SUPFAM" id="SSF52821">
    <property type="entry name" value="Rhodanese/Cell cycle control phosphatase"/>
    <property type="match status" value="1"/>
</dbReference>
<keyword evidence="9" id="KW-1185">Reference proteome</keyword>
<feature type="domain" description="Rhodanese" evidence="6">
    <location>
        <begin position="188"/>
        <end position="308"/>
    </location>
</feature>
<dbReference type="PROSITE" id="PS01159">
    <property type="entry name" value="WW_DOMAIN_1"/>
    <property type="match status" value="1"/>
</dbReference>
<dbReference type="PROSITE" id="PS50206">
    <property type="entry name" value="RHODANESE_3"/>
    <property type="match status" value="1"/>
</dbReference>
<reference evidence="8 9" key="1">
    <citation type="submission" date="2024-11" db="EMBL/GenBank/DDBJ databases">
        <title>Chromosome-level genome assembly of the freshwater bivalve Anodonta woodiana.</title>
        <authorList>
            <person name="Chen X."/>
        </authorList>
    </citation>
    <scope>NUCLEOTIDE SEQUENCE [LARGE SCALE GENOMIC DNA]</scope>
    <source>
        <strain evidence="8">MN2024</strain>
        <tissue evidence="8">Gills</tissue>
    </source>
</reference>
<gene>
    <name evidence="8" type="ORF">ACJMK2_026624</name>
</gene>
<sequence length="1220" mass="141225">MPSSEKSRKELYLAKNLGQLNAMSELPPKMNSTSAKVLVKTAEKMLKEAEHSERMSDEERAYVLYMKYFNVVSFIKKNADYKKQKEYYDSLLGQKNQLNAITKAEELSESLKHRYEELEHKTVEEKLSSLNTLEKKDTGKDNVKITKDDGLEAAASKETNSAKTVKEEAPPSDGSISPTQLFSLMNDNNTQIIIIDIRPSDKFQESHISHKSCINVPADIIPPGTTVTYIEKSLPKDSEALWKQRGNVDHIVILDWNSTIDKVTVATPLKTLKDALFKYDSTVIIRSEPLVLQGGYEQWLLYYPMASTNPTVSIPSSSFVLSPMPSLDFDYPNFDQAFLITPTPSSTNDQSPENSLPDSSLPSSNLFPKLNGTQEMTKTRTPTIDRSKKPKVVSQVSVEEVLPSDVKKKEDSDSAPVSKTVKSNLNKPTAVIETSSSGNIDQGALNQMALDIDKDLQRLEQLRKQKQEELDKLEMEHKRIILENKARIERMKEEENKLSALEEMKKKQQTDVADLFRMKRNLQESIEKEVKKSELDRALKEDEEKYRREELERMNSEEEEKKRRQEEVNRLRMDRKKKEEEKKKDIERLEIKAAESALHEATERARQEEEQRLKEQKEAEERARKLQEEQDDEQRRQRNKEMREQEQLEKERQEKLLEEQRLREKEKQLLVEKEKQAALEEQRRLAAQKETEEKKRLEQERLERERLEKERIQREKEEMEKAEKAQAEKAQRQAEEKIRLLKEERLTSKTIPSPNLPSGWEKKLDPNTRRYFYINHNSGTTQWEPPFVTPGQGQVSSNTFMTKLKDEPSDLSRYGGGLKRSSSSPNIAKLVDEEVREKKVQPSVDRTKKPEIRQEPVRIVAPVLRRDLNPVYGNVGRGLTGLKNLGNTCYMNSTIQCLNNTSPLITYFLTDDYLHDFNRDVGNQVEVVLDFAVVIKALWSGQYRCITPRDFKIIVGKYQPMFAGYEQQDSQEFLTFLLDGLHEGLNKVKKRPNIPVLNTENLPDNAAAELSWKNHKLMNESIIVELFQGQLKSTLMCLTCKKKSVTFQAFMYLSLPIPSNSKCSLQDCLQKFLQEEKMSGSSRWRCPQCKVERDSIKKIDIWKLPRILLIGLNRFVYDGPWRQKISTYVDFPVQGLDLAAFTKGPSIRKNYKLYGISNHYGTMDGGHYTAFCRNPCTQKWYKFDDHEVFDMSESEVKTSAAFVLYYTSIELTPPEFRQPF</sequence>
<dbReference type="InterPro" id="IPR001763">
    <property type="entry name" value="Rhodanese-like_dom"/>
</dbReference>
<dbReference type="InterPro" id="IPR001394">
    <property type="entry name" value="Peptidase_C19_UCH"/>
</dbReference>
<dbReference type="SUPFAM" id="SSF51045">
    <property type="entry name" value="WW domain"/>
    <property type="match status" value="1"/>
</dbReference>
<evidence type="ECO:0000259" key="5">
    <source>
        <dbReference type="PROSITE" id="PS50020"/>
    </source>
</evidence>
<dbReference type="InterPro" id="IPR028889">
    <property type="entry name" value="USP"/>
</dbReference>
<dbReference type="CDD" id="cd00201">
    <property type="entry name" value="WW"/>
    <property type="match status" value="1"/>
</dbReference>
<dbReference type="SMART" id="SM00450">
    <property type="entry name" value="RHOD"/>
    <property type="match status" value="1"/>
</dbReference>
<dbReference type="Gene3D" id="3.40.250.10">
    <property type="entry name" value="Rhodanese-like domain"/>
    <property type="match status" value="1"/>
</dbReference>
<feature type="compositionally biased region" description="Polar residues" evidence="4">
    <location>
        <begin position="371"/>
        <end position="384"/>
    </location>
</feature>
<dbReference type="Pfam" id="PF00581">
    <property type="entry name" value="Rhodanese"/>
    <property type="match status" value="1"/>
</dbReference>
<feature type="region of interest" description="Disordered" evidence="4">
    <location>
        <begin position="528"/>
        <end position="652"/>
    </location>
</feature>
<dbReference type="Gene3D" id="2.20.70.10">
    <property type="match status" value="1"/>
</dbReference>
<accession>A0ABD3XNQ5</accession>